<name>A0A327MJ83_9PROT</name>
<feature type="binding site" evidence="2">
    <location>
        <position position="160"/>
    </location>
    <ligand>
        <name>Mn(2+)</name>
        <dbReference type="ChEBI" id="CHEBI:29035"/>
        <label>2</label>
    </ligand>
</feature>
<dbReference type="FunFam" id="3.30.70.360:FF:000001">
    <property type="entry name" value="N-acetyldiaminopimelate deacetylase"/>
    <property type="match status" value="1"/>
</dbReference>
<evidence type="ECO:0000313" key="5">
    <source>
        <dbReference type="Proteomes" id="UP000249065"/>
    </source>
</evidence>
<keyword evidence="2" id="KW-0479">Metal-binding</keyword>
<sequence length="388" mass="40501">MEDALAERLTVWRRHLHAHPGLTLQEGETAAFVAARLREMGVEVTEGVGGHGVVGTIRRGGAGGNRSVGLRGDMDALPIQELNEALPHRSTIPGVMHACGHDGHTTALLGAAALLMQDPDWSGTVQLVFQPAEEGGGGARAMIADGLFRRFPMERIFGWHNWPGLAAGTVAVHDRAVMAAGARFEITFEGHAGHAALPHLTRDPMLGAGHCIVALQSIVARNVDPMQAGVVSVTIAEAGEAQNQIADRAVLKGTARWLSDATGAAIEAGLRRVAAGIAATFGLTAAVEFRVGVPVTANHPGERDMAAAAAASVTAVRRDLLPAMTGEDFSWFLHEVPGAFVWIGNGPADRNGEGGCELHNPRYDFNDAILPAASGFLAAVAKRALATG</sequence>
<dbReference type="InterPro" id="IPR011650">
    <property type="entry name" value="Peptidase_M20_dimer"/>
</dbReference>
<dbReference type="NCBIfam" id="TIGR01891">
    <property type="entry name" value="amidohydrolases"/>
    <property type="match status" value="1"/>
</dbReference>
<evidence type="ECO:0000313" key="4">
    <source>
        <dbReference type="EMBL" id="RAI60228.1"/>
    </source>
</evidence>
<dbReference type="Proteomes" id="UP000249065">
    <property type="component" value="Unassembled WGS sequence"/>
</dbReference>
<protein>
    <submittedName>
        <fullName evidence="4">Amidohydrolase</fullName>
    </submittedName>
</protein>
<keyword evidence="1 4" id="KW-0378">Hydrolase</keyword>
<dbReference type="EMBL" id="QLIX01000002">
    <property type="protein sequence ID" value="RAI60228.1"/>
    <property type="molecule type" value="Genomic_DNA"/>
</dbReference>
<dbReference type="PANTHER" id="PTHR11014">
    <property type="entry name" value="PEPTIDASE M20 FAMILY MEMBER"/>
    <property type="match status" value="1"/>
</dbReference>
<dbReference type="Gene3D" id="3.40.630.10">
    <property type="entry name" value="Zn peptidases"/>
    <property type="match status" value="1"/>
</dbReference>
<gene>
    <name evidence="4" type="ORF">DOO78_03885</name>
</gene>
<dbReference type="Gene3D" id="3.30.70.360">
    <property type="match status" value="1"/>
</dbReference>
<feature type="binding site" evidence="2">
    <location>
        <position position="134"/>
    </location>
    <ligand>
        <name>Mn(2+)</name>
        <dbReference type="ChEBI" id="CHEBI:29035"/>
        <label>2</label>
    </ligand>
</feature>
<dbReference type="InterPro" id="IPR017439">
    <property type="entry name" value="Amidohydrolase"/>
</dbReference>
<proteinExistence type="predicted"/>
<comment type="caution">
    <text evidence="4">The sequence shown here is derived from an EMBL/GenBank/DDBJ whole genome shotgun (WGS) entry which is preliminary data.</text>
</comment>
<comment type="cofactor">
    <cofactor evidence="2">
        <name>Mn(2+)</name>
        <dbReference type="ChEBI" id="CHEBI:29035"/>
    </cofactor>
    <text evidence="2">The Mn(2+) ion enhances activity.</text>
</comment>
<accession>A0A327MJ83</accession>
<dbReference type="SUPFAM" id="SSF53187">
    <property type="entry name" value="Zn-dependent exopeptidases"/>
    <property type="match status" value="1"/>
</dbReference>
<dbReference type="InterPro" id="IPR036264">
    <property type="entry name" value="Bact_exopeptidase_dim_dom"/>
</dbReference>
<dbReference type="Pfam" id="PF07687">
    <property type="entry name" value="M20_dimer"/>
    <property type="match status" value="1"/>
</dbReference>
<feature type="binding site" evidence="2">
    <location>
        <position position="99"/>
    </location>
    <ligand>
        <name>Mn(2+)</name>
        <dbReference type="ChEBI" id="CHEBI:29035"/>
        <label>2</label>
    </ligand>
</feature>
<dbReference type="PANTHER" id="PTHR11014:SF63">
    <property type="entry name" value="METALLOPEPTIDASE, PUTATIVE (AFU_ORTHOLOGUE AFUA_6G09600)-RELATED"/>
    <property type="match status" value="1"/>
</dbReference>
<dbReference type="GO" id="GO:0019877">
    <property type="term" value="P:diaminopimelate biosynthetic process"/>
    <property type="evidence" value="ECO:0007669"/>
    <property type="project" value="UniProtKB-ARBA"/>
</dbReference>
<organism evidence="4 5">
    <name type="scientific">Roseicella frigidaeris</name>
    <dbReference type="NCBI Taxonomy" id="2230885"/>
    <lineage>
        <taxon>Bacteria</taxon>
        <taxon>Pseudomonadati</taxon>
        <taxon>Pseudomonadota</taxon>
        <taxon>Alphaproteobacteria</taxon>
        <taxon>Acetobacterales</taxon>
        <taxon>Roseomonadaceae</taxon>
        <taxon>Roseicella</taxon>
    </lineage>
</organism>
<dbReference type="RefSeq" id="WP_111468414.1">
    <property type="nucleotide sequence ID" value="NZ_QLIX01000002.1"/>
</dbReference>
<feature type="binding site" evidence="2">
    <location>
        <position position="101"/>
    </location>
    <ligand>
        <name>Mn(2+)</name>
        <dbReference type="ChEBI" id="CHEBI:29035"/>
        <label>2</label>
    </ligand>
</feature>
<feature type="binding site" evidence="2">
    <location>
        <position position="359"/>
    </location>
    <ligand>
        <name>Mn(2+)</name>
        <dbReference type="ChEBI" id="CHEBI:29035"/>
        <label>2</label>
    </ligand>
</feature>
<feature type="domain" description="Peptidase M20 dimerisation" evidence="3">
    <location>
        <begin position="182"/>
        <end position="273"/>
    </location>
</feature>
<dbReference type="SUPFAM" id="SSF55031">
    <property type="entry name" value="Bacterial exopeptidase dimerisation domain"/>
    <property type="match status" value="1"/>
</dbReference>
<dbReference type="InterPro" id="IPR002933">
    <property type="entry name" value="Peptidase_M20"/>
</dbReference>
<keyword evidence="2" id="KW-0464">Manganese</keyword>
<dbReference type="AlphaFoldDB" id="A0A327MJ83"/>
<dbReference type="OrthoDB" id="9777385at2"/>
<dbReference type="PIRSF" id="PIRSF005962">
    <property type="entry name" value="Pept_M20D_amidohydro"/>
    <property type="match status" value="1"/>
</dbReference>
<evidence type="ECO:0000256" key="2">
    <source>
        <dbReference type="PIRSR" id="PIRSR005962-1"/>
    </source>
</evidence>
<dbReference type="Pfam" id="PF01546">
    <property type="entry name" value="Peptidase_M20"/>
    <property type="match status" value="1"/>
</dbReference>
<evidence type="ECO:0000259" key="3">
    <source>
        <dbReference type="Pfam" id="PF07687"/>
    </source>
</evidence>
<reference evidence="5" key="1">
    <citation type="submission" date="2018-06" db="EMBL/GenBank/DDBJ databases">
        <authorList>
            <person name="Khan S.A."/>
        </authorList>
    </citation>
    <scope>NUCLEOTIDE SEQUENCE [LARGE SCALE GENOMIC DNA]</scope>
    <source>
        <strain evidence="5">DB-1506</strain>
    </source>
</reference>
<dbReference type="GO" id="GO:0046872">
    <property type="term" value="F:metal ion binding"/>
    <property type="evidence" value="ECO:0007669"/>
    <property type="project" value="UniProtKB-KW"/>
</dbReference>
<evidence type="ECO:0000256" key="1">
    <source>
        <dbReference type="ARBA" id="ARBA00022801"/>
    </source>
</evidence>
<keyword evidence="5" id="KW-1185">Reference proteome</keyword>
<dbReference type="GO" id="GO:0050118">
    <property type="term" value="F:N-acetyldiaminopimelate deacetylase activity"/>
    <property type="evidence" value="ECO:0007669"/>
    <property type="project" value="UniProtKB-ARBA"/>
</dbReference>